<accession>A0A420XHB0</accession>
<reference evidence="1 2" key="1">
    <citation type="submission" date="2018-10" db="EMBL/GenBank/DDBJ databases">
        <title>Genomic Encyclopedia of Type Strains, Phase IV (KMG-IV): sequencing the most valuable type-strain genomes for metagenomic binning, comparative biology and taxonomic classification.</title>
        <authorList>
            <person name="Goeker M."/>
        </authorList>
    </citation>
    <scope>NUCLEOTIDE SEQUENCE [LARGE SCALE GENOMIC DNA]</scope>
    <source>
        <strain evidence="1 2">DSM 23800</strain>
    </source>
</reference>
<evidence type="ECO:0000313" key="2">
    <source>
        <dbReference type="Proteomes" id="UP000280099"/>
    </source>
</evidence>
<gene>
    <name evidence="1" type="ORF">DES31_0914</name>
</gene>
<organism evidence="1 2">
    <name type="scientific">Otariodibacter oris</name>
    <dbReference type="NCBI Taxonomy" id="1032623"/>
    <lineage>
        <taxon>Bacteria</taxon>
        <taxon>Pseudomonadati</taxon>
        <taxon>Pseudomonadota</taxon>
        <taxon>Gammaproteobacteria</taxon>
        <taxon>Pasteurellales</taxon>
        <taxon>Pasteurellaceae</taxon>
        <taxon>Otariodibacter</taxon>
    </lineage>
</organism>
<proteinExistence type="predicted"/>
<comment type="caution">
    <text evidence="1">The sequence shown here is derived from an EMBL/GenBank/DDBJ whole genome shotgun (WGS) entry which is preliminary data.</text>
</comment>
<dbReference type="OrthoDB" id="8481528at2"/>
<evidence type="ECO:0000313" key="1">
    <source>
        <dbReference type="EMBL" id="RKR72749.1"/>
    </source>
</evidence>
<dbReference type="EMBL" id="RBJC01000005">
    <property type="protein sequence ID" value="RKR72749.1"/>
    <property type="molecule type" value="Genomic_DNA"/>
</dbReference>
<protein>
    <submittedName>
        <fullName evidence="1">Uncharacterized protein</fullName>
    </submittedName>
</protein>
<dbReference type="Proteomes" id="UP000280099">
    <property type="component" value="Unassembled WGS sequence"/>
</dbReference>
<keyword evidence="2" id="KW-1185">Reference proteome</keyword>
<dbReference type="AlphaFoldDB" id="A0A420XHB0"/>
<dbReference type="RefSeq" id="WP_121122490.1">
    <property type="nucleotide sequence ID" value="NZ_CP016604.1"/>
</dbReference>
<name>A0A420XHB0_9PAST</name>
<sequence length="241" mass="28324">MKNWEIRSFHKDLQTFAELLEQYHVPCQIDPIYTIIGTLSNPHSHSIKYTLNNIPFKISKKISGSLPVDMEEYQIFFDNSISIDKSNTFNEDCISEYLFEINITGYTFEKEAPLKSCWHLDRHIESESGGDGIPRFTHPSYHFQFGGRFIDKCDTGDLGILSAPRIPHPPMDIFLGIHFIINNFYSRKDYNFVNEILENYDYQEIIKRAQERLWVPYFKAFSLANTHNDFTINKVFPLYIK</sequence>